<reference evidence="1 2" key="1">
    <citation type="journal article" date="2018" name="AMB Express">
        <title>Occurrence and significance of pathogenicity and fitness islands in environmental vibrios.</title>
        <authorList>
            <person name="Klein S."/>
            <person name="Pipes S."/>
            <person name="Lovell C.R."/>
        </authorList>
    </citation>
    <scope>NUCLEOTIDE SEQUENCE [LARGE SCALE GENOMIC DNA]</scope>
    <source>
        <strain evidence="1 2">JBS-8-11-1</strain>
    </source>
</reference>
<protein>
    <recommendedName>
        <fullName evidence="3">N-acetyltransferase</fullName>
    </recommendedName>
</protein>
<evidence type="ECO:0008006" key="3">
    <source>
        <dbReference type="Google" id="ProtNLM"/>
    </source>
</evidence>
<evidence type="ECO:0000313" key="1">
    <source>
        <dbReference type="EMBL" id="RPB34561.1"/>
    </source>
</evidence>
<gene>
    <name evidence="1" type="ORF">CYQ91_20250</name>
</gene>
<dbReference type="Proteomes" id="UP000283878">
    <property type="component" value="Unassembled WGS sequence"/>
</dbReference>
<proteinExistence type="predicted"/>
<dbReference type="InterPro" id="IPR016181">
    <property type="entry name" value="Acyl_CoA_acyltransferase"/>
</dbReference>
<name>A0AAX1XHG6_9VIBR</name>
<comment type="caution">
    <text evidence="1">The sequence shown here is derived from an EMBL/GenBank/DDBJ whole genome shotgun (WGS) entry which is preliminary data.</text>
</comment>
<dbReference type="SUPFAM" id="SSF55729">
    <property type="entry name" value="Acyl-CoA N-acyltransferases (Nat)"/>
    <property type="match status" value="1"/>
</dbReference>
<dbReference type="AlphaFoldDB" id="A0AAX1XHG6"/>
<dbReference type="RefSeq" id="WP_124008961.1">
    <property type="nucleotide sequence ID" value="NZ_PKPZ01000022.1"/>
</dbReference>
<accession>A0AAX1XHG6</accession>
<organism evidence="1 2">
    <name type="scientific">Vibrio diabolicus</name>
    <dbReference type="NCBI Taxonomy" id="50719"/>
    <lineage>
        <taxon>Bacteria</taxon>
        <taxon>Pseudomonadati</taxon>
        <taxon>Pseudomonadota</taxon>
        <taxon>Gammaproteobacteria</taxon>
        <taxon>Vibrionales</taxon>
        <taxon>Vibrionaceae</taxon>
        <taxon>Vibrio</taxon>
        <taxon>Vibrio diabolicus subgroup</taxon>
    </lineage>
</organism>
<dbReference type="EMBL" id="PKPZ01000022">
    <property type="protein sequence ID" value="RPB34561.1"/>
    <property type="molecule type" value="Genomic_DNA"/>
</dbReference>
<sequence>MAFTFKLDSPIHELQASTALLVPNAPEQNLVDQLIELAAKEYTSSLEKGKNGEFGLLIHDSNGEEVIHLAYRSDITYLTKFDKTKTHIIKYANDKSIPTKELVLPNGEVLVMCKNNADSEAWCQLLMNFSVQKVAQIERLDLHPDLQGKGFFTKLVNQLLCIADTEYVLVTNIVNDEWFEYLKDVADEIVENRFQCNALFNQK</sequence>
<evidence type="ECO:0000313" key="2">
    <source>
        <dbReference type="Proteomes" id="UP000283878"/>
    </source>
</evidence>